<proteinExistence type="predicted"/>
<protein>
    <submittedName>
        <fullName evidence="1">Uncharacterized protein</fullName>
    </submittedName>
</protein>
<organism evidence="1">
    <name type="scientific">Magallana gigas</name>
    <name type="common">Pacific oyster</name>
    <name type="synonym">Crassostrea gigas</name>
    <dbReference type="NCBI Taxonomy" id="29159"/>
    <lineage>
        <taxon>Eukaryota</taxon>
        <taxon>Metazoa</taxon>
        <taxon>Spiralia</taxon>
        <taxon>Lophotrochozoa</taxon>
        <taxon>Mollusca</taxon>
        <taxon>Bivalvia</taxon>
        <taxon>Autobranchia</taxon>
        <taxon>Pteriomorphia</taxon>
        <taxon>Ostreida</taxon>
        <taxon>Ostreoidea</taxon>
        <taxon>Ostreidae</taxon>
        <taxon>Magallana</taxon>
    </lineage>
</organism>
<gene>
    <name evidence="1" type="ORF">CGI_10016877</name>
</gene>
<accession>K1Q551</accession>
<reference evidence="1" key="1">
    <citation type="journal article" date="2012" name="Nature">
        <title>The oyster genome reveals stress adaptation and complexity of shell formation.</title>
        <authorList>
            <person name="Zhang G."/>
            <person name="Fang X."/>
            <person name="Guo X."/>
            <person name="Li L."/>
            <person name="Luo R."/>
            <person name="Xu F."/>
            <person name="Yang P."/>
            <person name="Zhang L."/>
            <person name="Wang X."/>
            <person name="Qi H."/>
            <person name="Xiong Z."/>
            <person name="Que H."/>
            <person name="Xie Y."/>
            <person name="Holland P.W."/>
            <person name="Paps J."/>
            <person name="Zhu Y."/>
            <person name="Wu F."/>
            <person name="Chen Y."/>
            <person name="Wang J."/>
            <person name="Peng C."/>
            <person name="Meng J."/>
            <person name="Yang L."/>
            <person name="Liu J."/>
            <person name="Wen B."/>
            <person name="Zhang N."/>
            <person name="Huang Z."/>
            <person name="Zhu Q."/>
            <person name="Feng Y."/>
            <person name="Mount A."/>
            <person name="Hedgecock D."/>
            <person name="Xu Z."/>
            <person name="Liu Y."/>
            <person name="Domazet-Loso T."/>
            <person name="Du Y."/>
            <person name="Sun X."/>
            <person name="Zhang S."/>
            <person name="Liu B."/>
            <person name="Cheng P."/>
            <person name="Jiang X."/>
            <person name="Li J."/>
            <person name="Fan D."/>
            <person name="Wang W."/>
            <person name="Fu W."/>
            <person name="Wang T."/>
            <person name="Wang B."/>
            <person name="Zhang J."/>
            <person name="Peng Z."/>
            <person name="Li Y."/>
            <person name="Li N."/>
            <person name="Wang J."/>
            <person name="Chen M."/>
            <person name="He Y."/>
            <person name="Tan F."/>
            <person name="Song X."/>
            <person name="Zheng Q."/>
            <person name="Huang R."/>
            <person name="Yang H."/>
            <person name="Du X."/>
            <person name="Chen L."/>
            <person name="Yang M."/>
            <person name="Gaffney P.M."/>
            <person name="Wang S."/>
            <person name="Luo L."/>
            <person name="She Z."/>
            <person name="Ming Y."/>
            <person name="Huang W."/>
            <person name="Zhang S."/>
            <person name="Huang B."/>
            <person name="Zhang Y."/>
            <person name="Qu T."/>
            <person name="Ni P."/>
            <person name="Miao G."/>
            <person name="Wang J."/>
            <person name="Wang Q."/>
            <person name="Steinberg C.E."/>
            <person name="Wang H."/>
            <person name="Li N."/>
            <person name="Qian L."/>
            <person name="Zhang G."/>
            <person name="Li Y."/>
            <person name="Yang H."/>
            <person name="Liu X."/>
            <person name="Wang J."/>
            <person name="Yin Y."/>
            <person name="Wang J."/>
        </authorList>
    </citation>
    <scope>NUCLEOTIDE SEQUENCE [LARGE SCALE GENOMIC DNA]</scope>
    <source>
        <strain evidence="1">05x7-T-G4-1.051#20</strain>
    </source>
</reference>
<name>K1Q551_MAGGI</name>
<dbReference type="EMBL" id="JH818976">
    <property type="protein sequence ID" value="EKC26434.1"/>
    <property type="molecule type" value="Genomic_DNA"/>
</dbReference>
<dbReference type="InParanoid" id="K1Q551"/>
<dbReference type="HOGENOM" id="CLU_811977_0_0_1"/>
<evidence type="ECO:0000313" key="1">
    <source>
        <dbReference type="EMBL" id="EKC26434.1"/>
    </source>
</evidence>
<sequence length="342" mass="35751">MKTFIVLAVVIVAVSAEMCRETRDCRTTMCASGSELHCVDHQCTCTTAASGSGACTSADQCTGRCDNGRQHHCIDGHCRCKQVYVTEISVQVVAAENCRETRDCHSSITTCASGSELHCVNHQCTCTTAGSGSGNIILTMKTFVVLAVIIVAVAAETCRDTRDCSSSVTSCASGSELHCVNRQCTCTTAGSGSGGCTSVDQCTDRCDHGRQHHCIDVTAEMCRETRDCHSSVTMCASGSELHCVNHQCTCTTAASGTGGCTTADQCSGRCDNGRQHHCVDVYAESCSAPADCSATTCDSNAELHCIDGLCTCTTAGSGDGGGLRDPGLGDSNPTSRLFDWQF</sequence>
<dbReference type="AlphaFoldDB" id="K1Q551"/>